<proteinExistence type="predicted"/>
<name>A0A3B0ZDI4_9ZZZZ</name>
<gene>
    <name evidence="1" type="ORF">MNBD_GAMMA23-1021</name>
</gene>
<dbReference type="EMBL" id="UOFT01000011">
    <property type="protein sequence ID" value="VAW91478.1"/>
    <property type="molecule type" value="Genomic_DNA"/>
</dbReference>
<organism evidence="1">
    <name type="scientific">hydrothermal vent metagenome</name>
    <dbReference type="NCBI Taxonomy" id="652676"/>
    <lineage>
        <taxon>unclassified sequences</taxon>
        <taxon>metagenomes</taxon>
        <taxon>ecological metagenomes</taxon>
    </lineage>
</organism>
<protein>
    <submittedName>
        <fullName evidence="1">Uncharacterized protein</fullName>
    </submittedName>
</protein>
<evidence type="ECO:0000313" key="1">
    <source>
        <dbReference type="EMBL" id="VAW91478.1"/>
    </source>
</evidence>
<sequence>MNQSKYPTLLIALSLLLTSYAVQAKTKNKTQYNNKQIRISFLSRTPEQIGAFYEGRGFSKAMVNKLKQQCFITVGIHNKSRQVIWLDLANWTFTNSEGEFKRATRAHWKAVWQKMAIPLAHQSTFRWTLLPEKLDFRANEHEGGNIILPFLNKPFTLQAHFKTKTDKSGKAFSIQINNLKCAR</sequence>
<dbReference type="AlphaFoldDB" id="A0A3B0ZDI4"/>
<accession>A0A3B0ZDI4</accession>
<reference evidence="1" key="1">
    <citation type="submission" date="2018-06" db="EMBL/GenBank/DDBJ databases">
        <authorList>
            <person name="Zhirakovskaya E."/>
        </authorList>
    </citation>
    <scope>NUCLEOTIDE SEQUENCE</scope>
</reference>